<dbReference type="Pfam" id="PF13144">
    <property type="entry name" value="ChapFlgA"/>
    <property type="match status" value="1"/>
</dbReference>
<feature type="signal peptide" evidence="4">
    <location>
        <begin position="1"/>
        <end position="25"/>
    </location>
</feature>
<evidence type="ECO:0000313" key="6">
    <source>
        <dbReference type="EMBL" id="SHN10294.1"/>
    </source>
</evidence>
<dbReference type="CDD" id="cd11614">
    <property type="entry name" value="SAF_CpaB_FlgA_like"/>
    <property type="match status" value="1"/>
</dbReference>
<protein>
    <recommendedName>
        <fullName evidence="4">Flagella basal body P-ring formation protein FlgA</fullName>
    </recommendedName>
</protein>
<comment type="function">
    <text evidence="4">Involved in the assembly process of the P-ring formation. It may associate with FlgF on the rod constituting a structure essential for the P-ring assembly or may act as a modulator protein for the P-ring assembly.</text>
</comment>
<accession>A0A1M7P1K0</accession>
<dbReference type="InterPro" id="IPR039246">
    <property type="entry name" value="Flagellar_FlgA"/>
</dbReference>
<keyword evidence="6" id="KW-0966">Cell projection</keyword>
<evidence type="ECO:0000313" key="7">
    <source>
        <dbReference type="Proteomes" id="UP000184339"/>
    </source>
</evidence>
<dbReference type="NCBIfam" id="TIGR03170">
    <property type="entry name" value="flgA_cterm"/>
    <property type="match status" value="1"/>
</dbReference>
<keyword evidence="6" id="KW-0282">Flagellum</keyword>
<dbReference type="EMBL" id="FRCX01000004">
    <property type="protein sequence ID" value="SHN10294.1"/>
    <property type="molecule type" value="Genomic_DNA"/>
</dbReference>
<keyword evidence="6" id="KW-0969">Cilium</keyword>
<sequence>MLNKCIVTVSAGMLLVCIPLFNAFSAPVPVAAEQVPGVVEKAARQHVQRWVEAAGFSEPQFTLEVVPGTRPLAACSQPLTVQGADTRLPSRMRFVAVCGGTPGWRYEFIVRAQVSARIAVMANDLAAGKVLADEDLLLERHDVSGVTDSITDPQDAVGMSGKRTLRAGEVLRKGLLSSPTVVKRGEPVNIIARREQIEVSMAGEALDAGARGDTVRVRNANGMVIRARVTGVATVEPVSMPVTTNSPSE</sequence>
<dbReference type="GO" id="GO:0044780">
    <property type="term" value="P:bacterial-type flagellum assembly"/>
    <property type="evidence" value="ECO:0007669"/>
    <property type="project" value="InterPro"/>
</dbReference>
<comment type="subcellular location">
    <subcellularLocation>
        <location evidence="1 4">Periplasm</location>
    </subcellularLocation>
</comment>
<evidence type="ECO:0000259" key="5">
    <source>
        <dbReference type="SMART" id="SM00858"/>
    </source>
</evidence>
<evidence type="ECO:0000256" key="4">
    <source>
        <dbReference type="RuleBase" id="RU362063"/>
    </source>
</evidence>
<dbReference type="OrthoDB" id="8563889at2"/>
<evidence type="ECO:0000256" key="2">
    <source>
        <dbReference type="ARBA" id="ARBA00022729"/>
    </source>
</evidence>
<dbReference type="Gene3D" id="2.30.30.760">
    <property type="match status" value="1"/>
</dbReference>
<comment type="similarity">
    <text evidence="4">Belongs to the FlgA family.</text>
</comment>
<dbReference type="STRING" id="551987.SAMN05192549_104315"/>
<name>A0A1M7P1K0_9BURK</name>
<gene>
    <name evidence="6" type="ORF">SAMN05192549_104315</name>
</gene>
<keyword evidence="4" id="KW-1005">Bacterial flagellum biogenesis</keyword>
<proteinExistence type="inferred from homology"/>
<dbReference type="InterPro" id="IPR017585">
    <property type="entry name" value="SAF_FlgA"/>
</dbReference>
<dbReference type="PANTHER" id="PTHR36307:SF1">
    <property type="entry name" value="FLAGELLA BASAL BODY P-RING FORMATION PROTEIN FLGA"/>
    <property type="match status" value="1"/>
</dbReference>
<keyword evidence="7" id="KW-1185">Reference proteome</keyword>
<dbReference type="AlphaFoldDB" id="A0A1M7P1K0"/>
<dbReference type="PANTHER" id="PTHR36307">
    <property type="entry name" value="FLAGELLA BASAL BODY P-RING FORMATION PROTEIN FLGA"/>
    <property type="match status" value="1"/>
</dbReference>
<dbReference type="InterPro" id="IPR013974">
    <property type="entry name" value="SAF"/>
</dbReference>
<evidence type="ECO:0000256" key="1">
    <source>
        <dbReference type="ARBA" id="ARBA00004418"/>
    </source>
</evidence>
<dbReference type="Proteomes" id="UP000184339">
    <property type="component" value="Unassembled WGS sequence"/>
</dbReference>
<keyword evidence="3 4" id="KW-0574">Periplasm</keyword>
<feature type="chain" id="PRO_5011835094" description="Flagella basal body P-ring formation protein FlgA" evidence="4">
    <location>
        <begin position="26"/>
        <end position="249"/>
    </location>
</feature>
<keyword evidence="2 4" id="KW-0732">Signal</keyword>
<evidence type="ECO:0000256" key="3">
    <source>
        <dbReference type="ARBA" id="ARBA00022764"/>
    </source>
</evidence>
<dbReference type="GO" id="GO:0042597">
    <property type="term" value="C:periplasmic space"/>
    <property type="evidence" value="ECO:0007669"/>
    <property type="project" value="UniProtKB-SubCell"/>
</dbReference>
<feature type="domain" description="SAF" evidence="5">
    <location>
        <begin position="116"/>
        <end position="177"/>
    </location>
</feature>
<dbReference type="SMART" id="SM00858">
    <property type="entry name" value="SAF"/>
    <property type="match status" value="1"/>
</dbReference>
<organism evidence="6 7">
    <name type="scientific">Duganella sacchari</name>
    <dbReference type="NCBI Taxonomy" id="551987"/>
    <lineage>
        <taxon>Bacteria</taxon>
        <taxon>Pseudomonadati</taxon>
        <taxon>Pseudomonadota</taxon>
        <taxon>Betaproteobacteria</taxon>
        <taxon>Burkholderiales</taxon>
        <taxon>Oxalobacteraceae</taxon>
        <taxon>Telluria group</taxon>
        <taxon>Duganella</taxon>
    </lineage>
</organism>
<dbReference type="Gene3D" id="3.90.1210.10">
    <property type="entry name" value="Antifreeze-like/N-acetylneuraminic acid synthase C-terminal domain"/>
    <property type="match status" value="1"/>
</dbReference>
<reference evidence="7" key="1">
    <citation type="submission" date="2016-11" db="EMBL/GenBank/DDBJ databases">
        <authorList>
            <person name="Varghese N."/>
            <person name="Submissions S."/>
        </authorList>
    </citation>
    <scope>NUCLEOTIDE SEQUENCE [LARGE SCALE GENOMIC DNA]</scope>
    <source>
        <strain evidence="7">Sac-22</strain>
    </source>
</reference>